<reference evidence="2 3" key="1">
    <citation type="submission" date="2017-10" db="EMBL/GenBank/DDBJ databases">
        <title>Draft genome of Longimonas halophila.</title>
        <authorList>
            <person name="Goh K.M."/>
            <person name="Shamsir M.S."/>
            <person name="Lim S.W."/>
        </authorList>
    </citation>
    <scope>NUCLEOTIDE SEQUENCE [LARGE SCALE GENOMIC DNA]</scope>
    <source>
        <strain evidence="2 3">KCTC 42399</strain>
    </source>
</reference>
<dbReference type="InterPro" id="IPR029058">
    <property type="entry name" value="AB_hydrolase_fold"/>
</dbReference>
<dbReference type="Gene3D" id="3.40.50.1820">
    <property type="entry name" value="alpha/beta hydrolase"/>
    <property type="match status" value="1"/>
</dbReference>
<dbReference type="SUPFAM" id="SSF53474">
    <property type="entry name" value="alpha/beta-Hydrolases"/>
    <property type="match status" value="1"/>
</dbReference>
<dbReference type="Pfam" id="PF00561">
    <property type="entry name" value="Abhydrolase_1"/>
    <property type="match status" value="1"/>
</dbReference>
<organism evidence="2 3">
    <name type="scientific">Longimonas halophila</name>
    <dbReference type="NCBI Taxonomy" id="1469170"/>
    <lineage>
        <taxon>Bacteria</taxon>
        <taxon>Pseudomonadati</taxon>
        <taxon>Rhodothermota</taxon>
        <taxon>Rhodothermia</taxon>
        <taxon>Rhodothermales</taxon>
        <taxon>Salisaetaceae</taxon>
        <taxon>Longimonas</taxon>
    </lineage>
</organism>
<proteinExistence type="predicted"/>
<name>A0A2H3NIH9_9BACT</name>
<accession>A0A2H3NIH9</accession>
<dbReference type="InterPro" id="IPR000073">
    <property type="entry name" value="AB_hydrolase_1"/>
</dbReference>
<dbReference type="PANTHER" id="PTHR46438">
    <property type="entry name" value="ALPHA/BETA-HYDROLASES SUPERFAMILY PROTEIN"/>
    <property type="match status" value="1"/>
</dbReference>
<evidence type="ECO:0000259" key="1">
    <source>
        <dbReference type="Pfam" id="PF00561"/>
    </source>
</evidence>
<gene>
    <name evidence="2" type="ORF">CRI93_13395</name>
</gene>
<evidence type="ECO:0000313" key="2">
    <source>
        <dbReference type="EMBL" id="PEN05202.1"/>
    </source>
</evidence>
<dbReference type="AlphaFoldDB" id="A0A2H3NIH9"/>
<dbReference type="OrthoDB" id="9799612at2"/>
<dbReference type="Proteomes" id="UP000221024">
    <property type="component" value="Unassembled WGS sequence"/>
</dbReference>
<keyword evidence="3" id="KW-1185">Reference proteome</keyword>
<dbReference type="GO" id="GO:0016787">
    <property type="term" value="F:hydrolase activity"/>
    <property type="evidence" value="ECO:0007669"/>
    <property type="project" value="UniProtKB-KW"/>
</dbReference>
<feature type="domain" description="AB hydrolase-1" evidence="1">
    <location>
        <begin position="90"/>
        <end position="333"/>
    </location>
</feature>
<protein>
    <submittedName>
        <fullName evidence="2">Alpha/beta hydrolase</fullName>
    </submittedName>
</protein>
<dbReference type="EMBL" id="PDEP01000015">
    <property type="protein sequence ID" value="PEN05202.1"/>
    <property type="molecule type" value="Genomic_DNA"/>
</dbReference>
<evidence type="ECO:0000313" key="3">
    <source>
        <dbReference type="Proteomes" id="UP000221024"/>
    </source>
</evidence>
<comment type="caution">
    <text evidence="2">The sequence shown here is derived from an EMBL/GenBank/DDBJ whole genome shotgun (WGS) entry which is preliminary data.</text>
</comment>
<sequence length="348" mass="37831">MLRRRIVAPGHKHSCIHHTLILLPFASTKPNAPMLRLAVLLIGCTALFAMPATAQSPEVEPLPHYPEHALETVVVDNDTLAYLDTGGDGPPLVLVHGLGSNLSLWRDHIEPLSAEHRVLALDLPGFGVSSKHDVSGRMTDFADSVRGFVDALDLAPVTYVGVSMGGQIGLTLALGAPEVVERLVLVSPAGIETFTDEQAEALRQTMTPQAIASADSSAIQQNTAANFASWSDDYAWLIEQRHALSERDDFMSYARANSASVAGMVDEPVYDRLGDVDQPTLVLYGTGDKLIPNPYLNPQWDTQAIAQRAEEALPNADVHLVDNAGHLLMMEQPEVFREHVRAFLEVQK</sequence>
<dbReference type="PRINTS" id="PR00111">
    <property type="entry name" value="ABHYDROLASE"/>
</dbReference>
<keyword evidence="2" id="KW-0378">Hydrolase</keyword>
<dbReference type="PANTHER" id="PTHR46438:SF11">
    <property type="entry name" value="LIPASE-RELATED"/>
    <property type="match status" value="1"/>
</dbReference>